<evidence type="ECO:0000256" key="4">
    <source>
        <dbReference type="ARBA" id="ARBA00022723"/>
    </source>
</evidence>
<dbReference type="PROSITE" id="PS51432">
    <property type="entry name" value="AP_NUCLEASE_F2_4"/>
    <property type="match status" value="1"/>
</dbReference>
<evidence type="ECO:0000256" key="3">
    <source>
        <dbReference type="ARBA" id="ARBA00021759"/>
    </source>
</evidence>
<dbReference type="SUPFAM" id="SSF51658">
    <property type="entry name" value="Xylose isomerase-like"/>
    <property type="match status" value="1"/>
</dbReference>
<dbReference type="PANTHER" id="PTHR21445">
    <property type="entry name" value="ENDONUCLEASE IV ENDODEOXYRIBONUCLEASE IV"/>
    <property type="match status" value="1"/>
</dbReference>
<dbReference type="PROSITE" id="PS00730">
    <property type="entry name" value="AP_NUCLEASE_F2_2"/>
    <property type="match status" value="1"/>
</dbReference>
<evidence type="ECO:0000259" key="9">
    <source>
        <dbReference type="Pfam" id="PF01261"/>
    </source>
</evidence>
<accession>A0A1Y1SAT4</accession>
<comment type="caution">
    <text evidence="10">The sequence shown here is derived from an EMBL/GenBank/DDBJ whole genome shotgun (WGS) entry which is preliminary data.</text>
</comment>
<sequence>MDRLGCETCAMFLKNQRMHRFKELEEEEAALFRRKTRITGIILPHGSYLINLANDKEERGFRLLIDDMKRCRKLGIELYNLHPGSNTQKNKEEAIRNVAKACNRAHGEVDGVVICLENMAGQGNTLGSNFLELRQIIDQVEDKERIGVCLDTCHLFGAGYDVRTAESFEKVMKEFDSVIGMKYLRAMHLNDSKCALGSRKDRHESLGMGLIGLDCFKFIMESDYFDGIPMILETPDPELYKKEIEMLRGFEKSE</sequence>
<evidence type="ECO:0000313" key="10">
    <source>
        <dbReference type="EMBL" id="ORD95155.1"/>
    </source>
</evidence>
<dbReference type="PROSITE" id="PS00731">
    <property type="entry name" value="AP_NUCLEASE_F2_3"/>
    <property type="match status" value="1"/>
</dbReference>
<keyword evidence="5" id="KW-0227">DNA damage</keyword>
<dbReference type="AlphaFoldDB" id="A0A1Y1SAT4"/>
<dbReference type="HAMAP" id="MF_00152">
    <property type="entry name" value="Nfo"/>
    <property type="match status" value="1"/>
</dbReference>
<dbReference type="SMART" id="SM00518">
    <property type="entry name" value="AP2Ec"/>
    <property type="match status" value="1"/>
</dbReference>
<dbReference type="GO" id="GO:0003677">
    <property type="term" value="F:DNA binding"/>
    <property type="evidence" value="ECO:0007669"/>
    <property type="project" value="InterPro"/>
</dbReference>
<organism evidence="10 11">
    <name type="scientific">Enterospora canceri</name>
    <dbReference type="NCBI Taxonomy" id="1081671"/>
    <lineage>
        <taxon>Eukaryota</taxon>
        <taxon>Fungi</taxon>
        <taxon>Fungi incertae sedis</taxon>
        <taxon>Microsporidia</taxon>
        <taxon>Enterocytozoonidae</taxon>
        <taxon>Enterospora</taxon>
    </lineage>
</organism>
<name>A0A1Y1SAT4_9MICR</name>
<dbReference type="GO" id="GO:0017005">
    <property type="term" value="F:3'-tyrosyl-DNA phosphodiesterase activity"/>
    <property type="evidence" value="ECO:0007669"/>
    <property type="project" value="EnsemblFungi"/>
</dbReference>
<gene>
    <name evidence="10" type="ORF">ECANGB1_2449</name>
</gene>
<dbReference type="GO" id="GO:0003906">
    <property type="term" value="F:DNA-(apurinic or apyrimidinic site) endonuclease activity"/>
    <property type="evidence" value="ECO:0007669"/>
    <property type="project" value="EnsemblFungi"/>
</dbReference>
<keyword evidence="10" id="KW-0255">Endonuclease</keyword>
<evidence type="ECO:0000256" key="5">
    <source>
        <dbReference type="ARBA" id="ARBA00022763"/>
    </source>
</evidence>
<comment type="cofactor">
    <cofactor evidence="1">
        <name>Zn(2+)</name>
        <dbReference type="ChEBI" id="CHEBI:29105"/>
    </cofactor>
</comment>
<evidence type="ECO:0000256" key="6">
    <source>
        <dbReference type="ARBA" id="ARBA00022801"/>
    </source>
</evidence>
<dbReference type="Gene3D" id="3.20.20.150">
    <property type="entry name" value="Divalent-metal-dependent TIM barrel enzymes"/>
    <property type="match status" value="1"/>
</dbReference>
<keyword evidence="11" id="KW-1185">Reference proteome</keyword>
<dbReference type="CDD" id="cd00019">
    <property type="entry name" value="AP2Ec"/>
    <property type="match status" value="1"/>
</dbReference>
<keyword evidence="4" id="KW-0479">Metal-binding</keyword>
<dbReference type="InterPro" id="IPR018246">
    <property type="entry name" value="AP_endonuc_F2_Zn_BS"/>
</dbReference>
<dbReference type="NCBIfam" id="TIGR00587">
    <property type="entry name" value="nfo"/>
    <property type="match status" value="1"/>
</dbReference>
<evidence type="ECO:0000256" key="7">
    <source>
        <dbReference type="ARBA" id="ARBA00022833"/>
    </source>
</evidence>
<dbReference type="GO" id="GO:0008311">
    <property type="term" value="F:double-stranded DNA 3'-5' DNA exonuclease activity"/>
    <property type="evidence" value="ECO:0007669"/>
    <property type="project" value="EnsemblFungi"/>
</dbReference>
<dbReference type="EMBL" id="LWDP01000001">
    <property type="protein sequence ID" value="ORD95155.1"/>
    <property type="molecule type" value="Genomic_DNA"/>
</dbReference>
<dbReference type="Proteomes" id="UP000192639">
    <property type="component" value="Unassembled WGS sequence"/>
</dbReference>
<dbReference type="GO" id="GO:0005634">
    <property type="term" value="C:nucleus"/>
    <property type="evidence" value="ECO:0007669"/>
    <property type="project" value="EnsemblFungi"/>
</dbReference>
<dbReference type="InterPro" id="IPR036237">
    <property type="entry name" value="Xyl_isomerase-like_sf"/>
</dbReference>
<dbReference type="OrthoDB" id="7663182at2759"/>
<keyword evidence="6" id="KW-0378">Hydrolase</keyword>
<keyword evidence="8" id="KW-0234">DNA repair</keyword>
<proteinExistence type="inferred from homology"/>
<dbReference type="InterPro" id="IPR013022">
    <property type="entry name" value="Xyl_isomerase-like_TIM-brl"/>
</dbReference>
<dbReference type="VEuPathDB" id="MicrosporidiaDB:ECANGB1_2449"/>
<dbReference type="FunFam" id="3.20.20.150:FF:000001">
    <property type="entry name" value="Probable endonuclease 4"/>
    <property type="match status" value="1"/>
</dbReference>
<evidence type="ECO:0000256" key="2">
    <source>
        <dbReference type="ARBA" id="ARBA00005340"/>
    </source>
</evidence>
<protein>
    <recommendedName>
        <fullName evidence="3">Apurinic-apyrimidinic endonuclease 1</fullName>
    </recommendedName>
</protein>
<dbReference type="Pfam" id="PF01261">
    <property type="entry name" value="AP_endonuc_2"/>
    <property type="match status" value="1"/>
</dbReference>
<evidence type="ECO:0000256" key="1">
    <source>
        <dbReference type="ARBA" id="ARBA00001947"/>
    </source>
</evidence>
<dbReference type="GO" id="GO:0008270">
    <property type="term" value="F:zinc ion binding"/>
    <property type="evidence" value="ECO:0007669"/>
    <property type="project" value="InterPro"/>
</dbReference>
<feature type="domain" description="Xylose isomerase-like TIM barrel" evidence="9">
    <location>
        <begin position="3"/>
        <end position="248"/>
    </location>
</feature>
<reference evidence="10 11" key="1">
    <citation type="journal article" date="2017" name="Environ. Microbiol.">
        <title>Decay of the glycolytic pathway and adaptation to intranuclear parasitism within Enterocytozoonidae microsporidia.</title>
        <authorList>
            <person name="Wiredu Boakye D."/>
            <person name="Jaroenlak P."/>
            <person name="Prachumwat A."/>
            <person name="Williams T.A."/>
            <person name="Bateman K.S."/>
            <person name="Itsathitphaisarn O."/>
            <person name="Sritunyalucksana K."/>
            <person name="Paszkiewicz K.H."/>
            <person name="Moore K.A."/>
            <person name="Stentiford G.D."/>
            <person name="Williams B.A."/>
        </authorList>
    </citation>
    <scope>NUCLEOTIDE SEQUENCE [LARGE SCALE GENOMIC DNA]</scope>
    <source>
        <strain evidence="10 11">GB1</strain>
    </source>
</reference>
<keyword evidence="10" id="KW-0540">Nuclease</keyword>
<dbReference type="PROSITE" id="PS00729">
    <property type="entry name" value="AP_NUCLEASE_F2_1"/>
    <property type="match status" value="1"/>
</dbReference>
<dbReference type="GO" id="GO:0005739">
    <property type="term" value="C:mitochondrion"/>
    <property type="evidence" value="ECO:0007669"/>
    <property type="project" value="EnsemblFungi"/>
</dbReference>
<keyword evidence="7" id="KW-0862">Zinc</keyword>
<dbReference type="InterPro" id="IPR001719">
    <property type="entry name" value="AP_endonuc_2"/>
</dbReference>
<dbReference type="GO" id="GO:0006284">
    <property type="term" value="P:base-excision repair"/>
    <property type="evidence" value="ECO:0007669"/>
    <property type="project" value="EnsemblFungi"/>
</dbReference>
<evidence type="ECO:0000313" key="11">
    <source>
        <dbReference type="Proteomes" id="UP000192639"/>
    </source>
</evidence>
<dbReference type="PANTHER" id="PTHR21445:SF0">
    <property type="entry name" value="APURINIC-APYRIMIDINIC ENDONUCLEASE"/>
    <property type="match status" value="1"/>
</dbReference>
<comment type="similarity">
    <text evidence="2">Belongs to the AP endonuclease 2 family.</text>
</comment>
<evidence type="ECO:0000256" key="8">
    <source>
        <dbReference type="ARBA" id="ARBA00023204"/>
    </source>
</evidence>